<keyword evidence="3" id="KW-1185">Reference proteome</keyword>
<dbReference type="EMBL" id="AQRA01000003">
    <property type="protein sequence ID" value="EZH74604.1"/>
    <property type="molecule type" value="Genomic_DNA"/>
</dbReference>
<reference evidence="2 3" key="1">
    <citation type="submission" date="2014-04" db="EMBL/GenBank/DDBJ databases">
        <title>Aquimarina sp. 22II-S11-z7 Genome Sequencing.</title>
        <authorList>
            <person name="Lai Q."/>
        </authorList>
    </citation>
    <scope>NUCLEOTIDE SEQUENCE [LARGE SCALE GENOMIC DNA]</scope>
    <source>
        <strain evidence="2 3">22II-S11-z7</strain>
    </source>
</reference>
<evidence type="ECO:0000313" key="3">
    <source>
        <dbReference type="Proteomes" id="UP000023541"/>
    </source>
</evidence>
<sequence>MNLTEEIKAVIGQPESKNLEYKAVLLPSRNMAQIISSFANTDGGYLILGVTNDSEISGLSEDFRANSITHKALDLLSPKPNVVYDYVNISDKKLYVIKVEKSNNKILLEGKTYIRKGEKTKLENPVELTFIKNGYKAILKINETLSGYKENSTNSKINFIEHYQSILKIVDDLGSILYPKSPDRPTENAEGKILTRILFSSVVDNFETYLSDLLYEIFLANPQTLKSQQTVTIEDVLNCSDIQDFVKFWAKQKITKLQKGSVRGFIKENKQIKDLNVIDNDEQSEIEQILQIRHLYSHRNGIVDEKFLQYFSMGYTVNSEHQMSIQEVFNKLNYLAGVVNRVDISAISKYNLAKVG</sequence>
<feature type="domain" description="Schlafen AlbA-2" evidence="1">
    <location>
        <begin position="15"/>
        <end position="121"/>
    </location>
</feature>
<gene>
    <name evidence="2" type="ORF">ATO12_12625</name>
</gene>
<protein>
    <submittedName>
        <fullName evidence="2">Transcriptional regulator</fullName>
    </submittedName>
</protein>
<accession>A0A023BXE1</accession>
<dbReference type="Pfam" id="PF04326">
    <property type="entry name" value="SLFN_AlbA_2"/>
    <property type="match status" value="1"/>
</dbReference>
<dbReference type="InterPro" id="IPR007421">
    <property type="entry name" value="Schlafen_AlbA_2_dom"/>
</dbReference>
<name>A0A023BXE1_9FLAO</name>
<dbReference type="PANTHER" id="PTHR30595:SF6">
    <property type="entry name" value="SCHLAFEN ALBA-2 DOMAIN-CONTAINING PROTEIN"/>
    <property type="match status" value="1"/>
</dbReference>
<dbReference type="InterPro" id="IPR038461">
    <property type="entry name" value="Schlafen_AlbA_2_dom_sf"/>
</dbReference>
<evidence type="ECO:0000313" key="2">
    <source>
        <dbReference type="EMBL" id="EZH74604.1"/>
    </source>
</evidence>
<dbReference type="Proteomes" id="UP000023541">
    <property type="component" value="Unassembled WGS sequence"/>
</dbReference>
<dbReference type="AlphaFoldDB" id="A0A023BXE1"/>
<dbReference type="STRING" id="1317122.ATO12_12625"/>
<dbReference type="OrthoDB" id="9807907at2"/>
<proteinExistence type="predicted"/>
<evidence type="ECO:0000259" key="1">
    <source>
        <dbReference type="Pfam" id="PF04326"/>
    </source>
</evidence>
<comment type="caution">
    <text evidence="2">The sequence shown here is derived from an EMBL/GenBank/DDBJ whole genome shotgun (WGS) entry which is preliminary data.</text>
</comment>
<dbReference type="PANTHER" id="PTHR30595">
    <property type="entry name" value="GLPR-RELATED TRANSCRIPTIONAL REPRESSOR"/>
    <property type="match status" value="1"/>
</dbReference>
<organism evidence="2 3">
    <name type="scientific">Aquimarina atlantica</name>
    <dbReference type="NCBI Taxonomy" id="1317122"/>
    <lineage>
        <taxon>Bacteria</taxon>
        <taxon>Pseudomonadati</taxon>
        <taxon>Bacteroidota</taxon>
        <taxon>Flavobacteriia</taxon>
        <taxon>Flavobacteriales</taxon>
        <taxon>Flavobacteriaceae</taxon>
        <taxon>Aquimarina</taxon>
    </lineage>
</organism>
<dbReference type="RefSeq" id="WP_034241181.1">
    <property type="nucleotide sequence ID" value="NZ_AQRA01000003.1"/>
</dbReference>
<dbReference type="Gene3D" id="3.30.950.30">
    <property type="entry name" value="Schlafen, AAA domain"/>
    <property type="match status" value="1"/>
</dbReference>
<dbReference type="eggNOG" id="COG2865">
    <property type="taxonomic scope" value="Bacteria"/>
</dbReference>